<dbReference type="Proteomes" id="UP000701801">
    <property type="component" value="Unassembled WGS sequence"/>
</dbReference>
<dbReference type="AlphaFoldDB" id="A0A9N9Q1H2"/>
<proteinExistence type="predicted"/>
<accession>A0A9N9Q1H2</accession>
<dbReference type="OrthoDB" id="10573870at2759"/>
<evidence type="ECO:0000256" key="1">
    <source>
        <dbReference type="SAM" id="MobiDB-lite"/>
    </source>
</evidence>
<feature type="compositionally biased region" description="Polar residues" evidence="1">
    <location>
        <begin position="1"/>
        <end position="10"/>
    </location>
</feature>
<name>A0A9N9Q1H2_9HELO</name>
<gene>
    <name evidence="2" type="ORF">HYALB_00003152</name>
</gene>
<feature type="region of interest" description="Disordered" evidence="1">
    <location>
        <begin position="1"/>
        <end position="112"/>
    </location>
</feature>
<keyword evidence="3" id="KW-1185">Reference proteome</keyword>
<protein>
    <submittedName>
        <fullName evidence="2">Uncharacterized protein</fullName>
    </submittedName>
</protein>
<feature type="compositionally biased region" description="Low complexity" evidence="1">
    <location>
        <begin position="23"/>
        <end position="38"/>
    </location>
</feature>
<evidence type="ECO:0000313" key="3">
    <source>
        <dbReference type="Proteomes" id="UP000701801"/>
    </source>
</evidence>
<reference evidence="2" key="1">
    <citation type="submission" date="2021-07" db="EMBL/GenBank/DDBJ databases">
        <authorList>
            <person name="Durling M."/>
        </authorList>
    </citation>
    <scope>NUCLEOTIDE SEQUENCE</scope>
</reference>
<dbReference type="EMBL" id="CAJVRM010000026">
    <property type="protein sequence ID" value="CAG8971684.1"/>
    <property type="molecule type" value="Genomic_DNA"/>
</dbReference>
<evidence type="ECO:0000313" key="2">
    <source>
        <dbReference type="EMBL" id="CAG8971684.1"/>
    </source>
</evidence>
<feature type="compositionally biased region" description="Basic and acidic residues" evidence="1">
    <location>
        <begin position="48"/>
        <end position="67"/>
    </location>
</feature>
<sequence>MVNSSTQGASGQKVAPPDEGKSKNPTSNPSKSSGNKTNEGSSNQKVTPSDEAKNKESSPKSSNDKTNEGAGTKKVSPPVEGKSKQSTSNPSKIAGDQANKGSDDKNSPQRNFSLGEICMCDMLSAPYGGRREWQEAKIISEPDKLQSNFSKYRIEFLTGSKKGEQDTVESWRLKHKRAETETKAVADEK</sequence>
<comment type="caution">
    <text evidence="2">The sequence shown here is derived from an EMBL/GenBank/DDBJ whole genome shotgun (WGS) entry which is preliminary data.</text>
</comment>
<organism evidence="2 3">
    <name type="scientific">Hymenoscyphus albidus</name>
    <dbReference type="NCBI Taxonomy" id="595503"/>
    <lineage>
        <taxon>Eukaryota</taxon>
        <taxon>Fungi</taxon>
        <taxon>Dikarya</taxon>
        <taxon>Ascomycota</taxon>
        <taxon>Pezizomycotina</taxon>
        <taxon>Leotiomycetes</taxon>
        <taxon>Helotiales</taxon>
        <taxon>Helotiaceae</taxon>
        <taxon>Hymenoscyphus</taxon>
    </lineage>
</organism>